<evidence type="ECO:0000256" key="12">
    <source>
        <dbReference type="ARBA" id="ARBA00033103"/>
    </source>
</evidence>
<dbReference type="EMBL" id="CP126446">
    <property type="protein sequence ID" value="WIF97786.1"/>
    <property type="molecule type" value="Genomic_DNA"/>
</dbReference>
<evidence type="ECO:0000256" key="3">
    <source>
        <dbReference type="ARBA" id="ARBA00014415"/>
    </source>
</evidence>
<dbReference type="InterPro" id="IPR043129">
    <property type="entry name" value="ATPase_NBD"/>
</dbReference>
<evidence type="ECO:0000256" key="5">
    <source>
        <dbReference type="ARBA" id="ARBA00022553"/>
    </source>
</evidence>
<name>A0ABY8UYE8_9BACI</name>
<keyword evidence="8" id="KW-0346">Stress response</keyword>
<dbReference type="PROSITE" id="PS00297">
    <property type="entry name" value="HSP70_1"/>
    <property type="match status" value="1"/>
</dbReference>
<protein>
    <recommendedName>
        <fullName evidence="3">Chaperone protein DnaK</fullName>
    </recommendedName>
    <alternativeName>
        <fullName evidence="4">Chaperone protein dnaK</fullName>
    </alternativeName>
    <alternativeName>
        <fullName evidence="12">HSP70</fullName>
    </alternativeName>
    <alternativeName>
        <fullName evidence="11">Heat shock 70 kDa protein</fullName>
    </alternativeName>
    <alternativeName>
        <fullName evidence="10">Heat shock protein 70</fullName>
    </alternativeName>
</protein>
<reference evidence="15 16" key="1">
    <citation type="submission" date="2023-05" db="EMBL/GenBank/DDBJ databases">
        <title>Comparative genomics reveals the evidence of polycyclic aromatic hydrocarbons degradation in moderately halophilic genus Pontibacillus.</title>
        <authorList>
            <person name="Yang H."/>
            <person name="Qian Z."/>
        </authorList>
    </citation>
    <scope>NUCLEOTIDE SEQUENCE [LARGE SCALE GENOMIC DNA]</scope>
    <source>
        <strain evidence="16">HN14</strain>
    </source>
</reference>
<evidence type="ECO:0000256" key="8">
    <source>
        <dbReference type="ARBA" id="ARBA00023016"/>
    </source>
</evidence>
<proteinExistence type="inferred from homology"/>
<evidence type="ECO:0000256" key="14">
    <source>
        <dbReference type="SAM" id="Coils"/>
    </source>
</evidence>
<evidence type="ECO:0000256" key="11">
    <source>
        <dbReference type="ARBA" id="ARBA00030945"/>
    </source>
</evidence>
<dbReference type="PRINTS" id="PR00301">
    <property type="entry name" value="HEATSHOCK70"/>
</dbReference>
<accession>A0ABY8UYE8</accession>
<keyword evidence="5" id="KW-0597">Phosphoprotein</keyword>
<evidence type="ECO:0000256" key="9">
    <source>
        <dbReference type="ARBA" id="ARBA00023186"/>
    </source>
</evidence>
<dbReference type="InterPro" id="IPR029047">
    <property type="entry name" value="HSP70_peptide-bd_sf"/>
</dbReference>
<organism evidence="15 16">
    <name type="scientific">Pontibacillus chungwhensis</name>
    <dbReference type="NCBI Taxonomy" id="265426"/>
    <lineage>
        <taxon>Bacteria</taxon>
        <taxon>Bacillati</taxon>
        <taxon>Bacillota</taxon>
        <taxon>Bacilli</taxon>
        <taxon>Bacillales</taxon>
        <taxon>Bacillaceae</taxon>
        <taxon>Pontibacillus</taxon>
    </lineage>
</organism>
<evidence type="ECO:0000256" key="10">
    <source>
        <dbReference type="ARBA" id="ARBA00030019"/>
    </source>
</evidence>
<dbReference type="Gene3D" id="3.90.640.10">
    <property type="entry name" value="Actin, Chain A, domain 4"/>
    <property type="match status" value="1"/>
</dbReference>
<evidence type="ECO:0000256" key="13">
    <source>
        <dbReference type="RuleBase" id="RU003322"/>
    </source>
</evidence>
<dbReference type="Pfam" id="PF00012">
    <property type="entry name" value="HSP70"/>
    <property type="match status" value="2"/>
</dbReference>
<evidence type="ECO:0000256" key="4">
    <source>
        <dbReference type="ARBA" id="ARBA00017249"/>
    </source>
</evidence>
<dbReference type="Gene3D" id="2.60.34.10">
    <property type="entry name" value="Substrate Binding Domain Of DNAk, Chain A, domain 1"/>
    <property type="match status" value="1"/>
</dbReference>
<sequence>MAMIGIDLGTTNSAMAFLKNGQPEIITNSNGGRTTPSVFQIDAKGEIKVGPIAKKEYPSFPKETVLEVKRSMGEDKTLSVGDKEYRPEEVSAHILKYLKSSAEEQLGEPVNEAVVTVPAYFSDSQRKATQKAGELAGLKVERIINEPTSAAIAYGLDHMDKDQNILIYDLGGGTFDVSLVEIFSGVVEIKATAGDNHLGGMDFDQLIFDWIIDEVKKEEGVDLLAIGDEQVKARIKAEAENVKIALSSQSTVAINLPFIAIHNNAPISINLEMSRAKFEKMVKPLVTKTIEKVDQVLNDSSFGMANIDEVLLIGGSTRIPLVVEMVSEKFGKKPKKDINPDEAVALGAAVQGGIKSGEISSESGLMVIDSCPFALGTEVVREIGGQFVSGYFDPIIPKNSTVPITKSKTYYTVRDNQTEVQISVYQGENEDQYTSQNNLLSDDIVLSGIPPRPAGEEMIEVQFSYDINGNVQVEGTILSTGKKVEDIVRTQTGVMSDQSVAESKAKLSSEWKQSDMYEEVRHVINRAEKVVDEVEADEQKRIEDLLYKLKQALKENNVTLVKRYEEELTDMLIELV</sequence>
<dbReference type="PROSITE" id="PS01036">
    <property type="entry name" value="HSP70_3"/>
    <property type="match status" value="1"/>
</dbReference>
<dbReference type="PANTHER" id="PTHR19375">
    <property type="entry name" value="HEAT SHOCK PROTEIN 70KDA"/>
    <property type="match status" value="1"/>
</dbReference>
<dbReference type="RefSeq" id="WP_231417829.1">
    <property type="nucleotide sequence ID" value="NZ_CP126446.1"/>
</dbReference>
<keyword evidence="6 13" id="KW-0547">Nucleotide-binding</keyword>
<evidence type="ECO:0000256" key="1">
    <source>
        <dbReference type="ARBA" id="ARBA00002290"/>
    </source>
</evidence>
<evidence type="ECO:0000313" key="16">
    <source>
        <dbReference type="Proteomes" id="UP001236652"/>
    </source>
</evidence>
<gene>
    <name evidence="15" type="ORF">QNI29_18990</name>
</gene>
<dbReference type="InterPro" id="IPR013126">
    <property type="entry name" value="Hsp_70_fam"/>
</dbReference>
<keyword evidence="9" id="KW-0143">Chaperone</keyword>
<evidence type="ECO:0000313" key="15">
    <source>
        <dbReference type="EMBL" id="WIF97786.1"/>
    </source>
</evidence>
<feature type="coiled-coil region" evidence="14">
    <location>
        <begin position="517"/>
        <end position="555"/>
    </location>
</feature>
<comment type="function">
    <text evidence="1">Acts as a chaperone.</text>
</comment>
<keyword evidence="14" id="KW-0175">Coiled coil</keyword>
<comment type="similarity">
    <text evidence="2 13">Belongs to the heat shock protein 70 family.</text>
</comment>
<evidence type="ECO:0000256" key="2">
    <source>
        <dbReference type="ARBA" id="ARBA00007381"/>
    </source>
</evidence>
<keyword evidence="7 13" id="KW-0067">ATP-binding</keyword>
<dbReference type="Gene3D" id="3.30.420.40">
    <property type="match status" value="2"/>
</dbReference>
<keyword evidence="16" id="KW-1185">Reference proteome</keyword>
<dbReference type="PROSITE" id="PS00329">
    <property type="entry name" value="HSP70_2"/>
    <property type="match status" value="1"/>
</dbReference>
<dbReference type="SUPFAM" id="SSF53067">
    <property type="entry name" value="Actin-like ATPase domain"/>
    <property type="match status" value="2"/>
</dbReference>
<evidence type="ECO:0000256" key="7">
    <source>
        <dbReference type="ARBA" id="ARBA00022840"/>
    </source>
</evidence>
<dbReference type="SUPFAM" id="SSF100920">
    <property type="entry name" value="Heat shock protein 70kD (HSP70), peptide-binding domain"/>
    <property type="match status" value="1"/>
</dbReference>
<dbReference type="Proteomes" id="UP001236652">
    <property type="component" value="Chromosome"/>
</dbReference>
<dbReference type="InterPro" id="IPR018181">
    <property type="entry name" value="Heat_shock_70_CS"/>
</dbReference>
<evidence type="ECO:0000256" key="6">
    <source>
        <dbReference type="ARBA" id="ARBA00022741"/>
    </source>
</evidence>